<sequence>MRKYKVVLMRQVLWRDLHPEIHRVGACNAEEAVAEAKDLVRWVNEEMGRDHIAGRVELREVHNSRGTRIWSHLINE</sequence>
<dbReference type="Proteomes" id="UP000228781">
    <property type="component" value="Unassembled WGS sequence"/>
</dbReference>
<proteinExistence type="predicted"/>
<evidence type="ECO:0000313" key="2">
    <source>
        <dbReference type="Proteomes" id="UP000228781"/>
    </source>
</evidence>
<organism evidence="1 2">
    <name type="scientific">candidate division WWE3 bacterium CG_4_9_14_0_2_um_filter_48_10</name>
    <dbReference type="NCBI Taxonomy" id="1975078"/>
    <lineage>
        <taxon>Bacteria</taxon>
        <taxon>Katanobacteria</taxon>
    </lineage>
</organism>
<gene>
    <name evidence="1" type="ORF">CO059_01125</name>
</gene>
<reference evidence="2" key="1">
    <citation type="submission" date="2017-09" db="EMBL/GenBank/DDBJ databases">
        <title>Depth-based differentiation of microbial function through sediment-hosted aquifers and enrichment of novel symbionts in the deep terrestrial subsurface.</title>
        <authorList>
            <person name="Probst A.J."/>
            <person name="Ladd B."/>
            <person name="Jarett J.K."/>
            <person name="Geller-Mcgrath D.E."/>
            <person name="Sieber C.M.K."/>
            <person name="Emerson J.B."/>
            <person name="Anantharaman K."/>
            <person name="Thomas B.C."/>
            <person name="Malmstrom R."/>
            <person name="Stieglmeier M."/>
            <person name="Klingl A."/>
            <person name="Woyke T."/>
            <person name="Ryan C.M."/>
            <person name="Banfield J.F."/>
        </authorList>
    </citation>
    <scope>NUCLEOTIDE SEQUENCE [LARGE SCALE GENOMIC DNA]</scope>
</reference>
<name>A0A2M8EJV6_UNCKA</name>
<accession>A0A2M8EJV6</accession>
<protein>
    <submittedName>
        <fullName evidence="1">Uncharacterized protein</fullName>
    </submittedName>
</protein>
<dbReference type="AlphaFoldDB" id="A0A2M8EJV6"/>
<comment type="caution">
    <text evidence="1">The sequence shown here is derived from an EMBL/GenBank/DDBJ whole genome shotgun (WGS) entry which is preliminary data.</text>
</comment>
<dbReference type="EMBL" id="PFSK01000014">
    <property type="protein sequence ID" value="PJC22967.1"/>
    <property type="molecule type" value="Genomic_DNA"/>
</dbReference>
<evidence type="ECO:0000313" key="1">
    <source>
        <dbReference type="EMBL" id="PJC22967.1"/>
    </source>
</evidence>